<evidence type="ECO:0000313" key="1">
    <source>
        <dbReference type="EMBL" id="RSN76292.1"/>
    </source>
</evidence>
<accession>A0A429GQJ1</accession>
<reference evidence="1 2" key="1">
    <citation type="submission" date="2018-10" db="EMBL/GenBank/DDBJ databases">
        <title>Co-occurring genomic capacity for anaerobic methane metabolism and dissimilatory sulfite reduction discovered in the Korarchaeota.</title>
        <authorList>
            <person name="Mckay L.J."/>
            <person name="Dlakic M."/>
            <person name="Fields M.W."/>
            <person name="Delmont T.O."/>
            <person name="Eren A.M."/>
            <person name="Jay Z.J."/>
            <person name="Klingelsmith K.B."/>
            <person name="Rusch D.B."/>
            <person name="Inskeep W.P."/>
        </authorList>
    </citation>
    <scope>NUCLEOTIDE SEQUENCE [LARGE SCALE GENOMIC DNA]</scope>
    <source>
        <strain evidence="1 2">MDKW</strain>
    </source>
</reference>
<evidence type="ECO:0000313" key="2">
    <source>
        <dbReference type="Proteomes" id="UP000277582"/>
    </source>
</evidence>
<dbReference type="EMBL" id="RCOS01000062">
    <property type="protein sequence ID" value="RSN76292.1"/>
    <property type="molecule type" value="Genomic_DNA"/>
</dbReference>
<name>A0A429GQJ1_9CREN</name>
<keyword evidence="2" id="KW-1185">Reference proteome</keyword>
<protein>
    <submittedName>
        <fullName evidence="1">Uncharacterized protein</fullName>
    </submittedName>
</protein>
<dbReference type="AlphaFoldDB" id="A0A429GQJ1"/>
<comment type="caution">
    <text evidence="1">The sequence shown here is derived from an EMBL/GenBank/DDBJ whole genome shotgun (WGS) entry which is preliminary data.</text>
</comment>
<gene>
    <name evidence="1" type="ORF">D6D85_04920</name>
</gene>
<proteinExistence type="predicted"/>
<dbReference type="Proteomes" id="UP000277582">
    <property type="component" value="Unassembled WGS sequence"/>
</dbReference>
<organism evidence="1 2">
    <name type="scientific">Candidatus Methanodesulfokora washburnensis</name>
    <dbReference type="NCBI Taxonomy" id="2478471"/>
    <lineage>
        <taxon>Archaea</taxon>
        <taxon>Thermoproteota</taxon>
        <taxon>Candidatus Korarchaeia</taxon>
        <taxon>Candidatus Korarchaeia incertae sedis</taxon>
        <taxon>Candidatus Methanodesulfokora</taxon>
    </lineage>
</organism>
<sequence>MMPLRRVVDELKPRALEILKGVSPENAIGVAEIARQLNIAWTTAKILLLELELEEKIGCIRTPRGDMYYGRVEPK</sequence>